<accession>A0A8T0DG55</accession>
<gene>
    <name evidence="1" type="ORF">P879_04588</name>
</gene>
<organism evidence="1 2">
    <name type="scientific">Paragonimus westermani</name>
    <dbReference type="NCBI Taxonomy" id="34504"/>
    <lineage>
        <taxon>Eukaryota</taxon>
        <taxon>Metazoa</taxon>
        <taxon>Spiralia</taxon>
        <taxon>Lophotrochozoa</taxon>
        <taxon>Platyhelminthes</taxon>
        <taxon>Trematoda</taxon>
        <taxon>Digenea</taxon>
        <taxon>Plagiorchiida</taxon>
        <taxon>Troglotremata</taxon>
        <taxon>Troglotrematidae</taxon>
        <taxon>Paragonimus</taxon>
    </lineage>
</organism>
<reference evidence="1 2" key="1">
    <citation type="submission" date="2019-07" db="EMBL/GenBank/DDBJ databases">
        <title>Annotation for the trematode Paragonimus westermani.</title>
        <authorList>
            <person name="Choi Y.-J."/>
        </authorList>
    </citation>
    <scope>NUCLEOTIDE SEQUENCE [LARGE SCALE GENOMIC DNA]</scope>
    <source>
        <strain evidence="1">180907_Pwestermani</strain>
    </source>
</reference>
<name>A0A8T0DG55_9TREM</name>
<evidence type="ECO:0000313" key="2">
    <source>
        <dbReference type="Proteomes" id="UP000699462"/>
    </source>
</evidence>
<proteinExistence type="predicted"/>
<evidence type="ECO:0000313" key="1">
    <source>
        <dbReference type="EMBL" id="KAF8566815.1"/>
    </source>
</evidence>
<dbReference type="AlphaFoldDB" id="A0A8T0DG55"/>
<keyword evidence="2" id="KW-1185">Reference proteome</keyword>
<dbReference type="Proteomes" id="UP000699462">
    <property type="component" value="Unassembled WGS sequence"/>
</dbReference>
<sequence length="70" mass="8493">MQSAPTHRVIYAQECYCKAQWSEKSALHREVTFEAVWLITLPEFNHITLPKRGYRLRVTFLYSWIQLLWH</sequence>
<protein>
    <submittedName>
        <fullName evidence="1">Uncharacterized protein</fullName>
    </submittedName>
</protein>
<dbReference type="EMBL" id="JTDF01004592">
    <property type="protein sequence ID" value="KAF8566815.1"/>
    <property type="molecule type" value="Genomic_DNA"/>
</dbReference>
<comment type="caution">
    <text evidence="1">The sequence shown here is derived from an EMBL/GenBank/DDBJ whole genome shotgun (WGS) entry which is preliminary data.</text>
</comment>